<reference evidence="2 3" key="1">
    <citation type="submission" date="2016-10" db="EMBL/GenBank/DDBJ databases">
        <title>Draft genome sequence of Coniochaeta ligniaria NRRL30616, a lignocellulolytic fungus for bioabatement of inhibitors in plant biomass hydrolysates.</title>
        <authorList>
            <consortium name="DOE Joint Genome Institute"/>
            <person name="Jimenez D.J."/>
            <person name="Hector R.E."/>
            <person name="Riley R."/>
            <person name="Sun H."/>
            <person name="Grigoriev I.V."/>
            <person name="Van Elsas J.D."/>
            <person name="Nichols N.N."/>
        </authorList>
    </citation>
    <scope>NUCLEOTIDE SEQUENCE [LARGE SCALE GENOMIC DNA]</scope>
    <source>
        <strain evidence="2 3">NRRL 30616</strain>
    </source>
</reference>
<dbReference type="CDD" id="cd09917">
    <property type="entry name" value="F-box_SF"/>
    <property type="match status" value="1"/>
</dbReference>
<feature type="domain" description="F-box" evidence="1">
    <location>
        <begin position="1"/>
        <end position="46"/>
    </location>
</feature>
<dbReference type="EMBL" id="KV875096">
    <property type="protein sequence ID" value="OIW30564.1"/>
    <property type="molecule type" value="Genomic_DNA"/>
</dbReference>
<dbReference type="Proteomes" id="UP000182658">
    <property type="component" value="Unassembled WGS sequence"/>
</dbReference>
<keyword evidence="3" id="KW-1185">Reference proteome</keyword>
<dbReference type="AlphaFoldDB" id="A0A1J7JMM3"/>
<dbReference type="SMART" id="SM00256">
    <property type="entry name" value="FBOX"/>
    <property type="match status" value="1"/>
</dbReference>
<evidence type="ECO:0000259" key="1">
    <source>
        <dbReference type="PROSITE" id="PS50181"/>
    </source>
</evidence>
<dbReference type="Pfam" id="PF12937">
    <property type="entry name" value="F-box-like"/>
    <property type="match status" value="1"/>
</dbReference>
<sequence length="291" mass="33308">MKHSMPTEVFEAILANLDMRDLLLAQRVSRRWRDVITASPTLQQKLFMQPIPRRNDSTTEPNPLLESIFPALFRQLEGPERFGHKSGEKVAFDDHQLNRLFANTNNYSHEEERQEAFKWLRDRPALLRGEASWRRMFAAKPPPRTFVISDEVCNCLCHYSINRDRGVLGDEEPGQRVRLGVLYDMVISFYEETLGGKTPCSLDWFLALSDSVGDDDDEAEARGASIGKHARPPPAVIVRNMTWMHCSGDSTPGETGVKIADFDMKLIDWIELETDDLQEFNFDAFDSDVED</sequence>
<organism evidence="2 3">
    <name type="scientific">Coniochaeta ligniaria NRRL 30616</name>
    <dbReference type="NCBI Taxonomy" id="1408157"/>
    <lineage>
        <taxon>Eukaryota</taxon>
        <taxon>Fungi</taxon>
        <taxon>Dikarya</taxon>
        <taxon>Ascomycota</taxon>
        <taxon>Pezizomycotina</taxon>
        <taxon>Sordariomycetes</taxon>
        <taxon>Sordariomycetidae</taxon>
        <taxon>Coniochaetales</taxon>
        <taxon>Coniochaetaceae</taxon>
        <taxon>Coniochaeta</taxon>
    </lineage>
</organism>
<name>A0A1J7JMM3_9PEZI</name>
<accession>A0A1J7JMM3</accession>
<proteinExistence type="predicted"/>
<dbReference type="InParanoid" id="A0A1J7JMM3"/>
<gene>
    <name evidence="2" type="ORF">CONLIGDRAFT_283836</name>
</gene>
<evidence type="ECO:0000313" key="3">
    <source>
        <dbReference type="Proteomes" id="UP000182658"/>
    </source>
</evidence>
<dbReference type="SUPFAM" id="SSF81383">
    <property type="entry name" value="F-box domain"/>
    <property type="match status" value="1"/>
</dbReference>
<dbReference type="STRING" id="1408157.A0A1J7JMM3"/>
<protein>
    <recommendedName>
        <fullName evidence="1">F-box domain-containing protein</fullName>
    </recommendedName>
</protein>
<evidence type="ECO:0000313" key="2">
    <source>
        <dbReference type="EMBL" id="OIW30564.1"/>
    </source>
</evidence>
<dbReference type="InterPro" id="IPR036047">
    <property type="entry name" value="F-box-like_dom_sf"/>
</dbReference>
<dbReference type="Gene3D" id="1.20.1280.50">
    <property type="match status" value="1"/>
</dbReference>
<dbReference type="OrthoDB" id="3800738at2759"/>
<dbReference type="PROSITE" id="PS50181">
    <property type="entry name" value="FBOX"/>
    <property type="match status" value="1"/>
</dbReference>
<dbReference type="InterPro" id="IPR001810">
    <property type="entry name" value="F-box_dom"/>
</dbReference>